<dbReference type="Pfam" id="PF10501">
    <property type="entry name" value="Ribosomal_L50"/>
    <property type="match status" value="1"/>
</dbReference>
<dbReference type="GO" id="GO:1990904">
    <property type="term" value="C:ribonucleoprotein complex"/>
    <property type="evidence" value="ECO:0007669"/>
    <property type="project" value="UniProtKB-KW"/>
</dbReference>
<keyword evidence="5" id="KW-0687">Ribonucleoprotein</keyword>
<evidence type="ECO:0000256" key="1">
    <source>
        <dbReference type="ARBA" id="ARBA00004173"/>
    </source>
</evidence>
<evidence type="ECO:0000256" key="6">
    <source>
        <dbReference type="ARBA" id="ARBA00035183"/>
    </source>
</evidence>
<keyword evidence="8" id="KW-1185">Reference proteome</keyword>
<dbReference type="GO" id="GO:0005840">
    <property type="term" value="C:ribosome"/>
    <property type="evidence" value="ECO:0007669"/>
    <property type="project" value="UniProtKB-KW"/>
</dbReference>
<keyword evidence="4" id="KW-0496">Mitochondrion</keyword>
<comment type="similarity">
    <text evidence="2">Belongs to the mitochondrion-specific ribosomal protein mL50 family.</text>
</comment>
<evidence type="ECO:0000313" key="8">
    <source>
        <dbReference type="Proteomes" id="UP001148614"/>
    </source>
</evidence>
<organism evidence="7 8">
    <name type="scientific">Xylaria arbuscula</name>
    <dbReference type="NCBI Taxonomy" id="114810"/>
    <lineage>
        <taxon>Eukaryota</taxon>
        <taxon>Fungi</taxon>
        <taxon>Dikarya</taxon>
        <taxon>Ascomycota</taxon>
        <taxon>Pezizomycotina</taxon>
        <taxon>Sordariomycetes</taxon>
        <taxon>Xylariomycetidae</taxon>
        <taxon>Xylariales</taxon>
        <taxon>Xylariaceae</taxon>
        <taxon>Xylaria</taxon>
    </lineage>
</organism>
<dbReference type="Proteomes" id="UP001148614">
    <property type="component" value="Unassembled WGS sequence"/>
</dbReference>
<evidence type="ECO:0000256" key="3">
    <source>
        <dbReference type="ARBA" id="ARBA00022980"/>
    </source>
</evidence>
<dbReference type="AlphaFoldDB" id="A0A9W8N9W5"/>
<comment type="caution">
    <text evidence="7">The sequence shown here is derived from an EMBL/GenBank/DDBJ whole genome shotgun (WGS) entry which is preliminary data.</text>
</comment>
<evidence type="ECO:0000256" key="2">
    <source>
        <dbReference type="ARBA" id="ARBA00008860"/>
    </source>
</evidence>
<dbReference type="InterPro" id="IPR018305">
    <property type="entry name" value="Ribosomal_m50"/>
</dbReference>
<evidence type="ECO:0000256" key="4">
    <source>
        <dbReference type="ARBA" id="ARBA00023128"/>
    </source>
</evidence>
<comment type="subcellular location">
    <subcellularLocation>
        <location evidence="1">Mitochondrion</location>
    </subcellularLocation>
</comment>
<dbReference type="EMBL" id="JANPWZ010001478">
    <property type="protein sequence ID" value="KAJ3565502.1"/>
    <property type="molecule type" value="Genomic_DNA"/>
</dbReference>
<evidence type="ECO:0000256" key="5">
    <source>
        <dbReference type="ARBA" id="ARBA00023274"/>
    </source>
</evidence>
<evidence type="ECO:0000313" key="7">
    <source>
        <dbReference type="EMBL" id="KAJ3565502.1"/>
    </source>
</evidence>
<protein>
    <recommendedName>
        <fullName evidence="6">Large ribosomal subunit protein mL50</fullName>
    </recommendedName>
</protein>
<gene>
    <name evidence="7" type="ORF">NPX13_g7480</name>
</gene>
<name>A0A9W8N9W5_9PEZI</name>
<proteinExistence type="inferred from homology"/>
<dbReference type="VEuPathDB" id="FungiDB:F4678DRAFT_438725"/>
<accession>A0A9W8N9W5</accession>
<keyword evidence="3" id="KW-0689">Ribosomal protein</keyword>
<dbReference type="GO" id="GO:0005739">
    <property type="term" value="C:mitochondrion"/>
    <property type="evidence" value="ECO:0007669"/>
    <property type="project" value="UniProtKB-SubCell"/>
</dbReference>
<reference evidence="7" key="1">
    <citation type="submission" date="2022-07" db="EMBL/GenBank/DDBJ databases">
        <title>Genome Sequence of Xylaria arbuscula.</title>
        <authorList>
            <person name="Buettner E."/>
        </authorList>
    </citation>
    <scope>NUCLEOTIDE SEQUENCE</scope>
    <source>
        <strain evidence="7">VT107</strain>
    </source>
</reference>
<sequence length="173" mass="19217">MSYTADGTVVLGGDAATVVEGLRWKDEATDAEVALPEALTVDEAAALSQTWNPSWKAISLASPRIRFAVTKRIFQLTGQLVPDHQFESITTVQTLLHVLKKPPKPATLTQEIQKRHPELLDLPNVTVAPKRLTRGDKEVALGRFKLMQKEFKKRDIPAQGHGWTRKGKEMLEG</sequence>